<organism evidence="6 7">
    <name type="scientific">Puccinia sorghi</name>
    <dbReference type="NCBI Taxonomy" id="27349"/>
    <lineage>
        <taxon>Eukaryota</taxon>
        <taxon>Fungi</taxon>
        <taxon>Dikarya</taxon>
        <taxon>Basidiomycota</taxon>
        <taxon>Pucciniomycotina</taxon>
        <taxon>Pucciniomycetes</taxon>
        <taxon>Pucciniales</taxon>
        <taxon>Pucciniaceae</taxon>
        <taxon>Puccinia</taxon>
    </lineage>
</organism>
<feature type="region of interest" description="Disordered" evidence="4">
    <location>
        <begin position="121"/>
        <end position="140"/>
    </location>
</feature>
<dbReference type="Pfam" id="PF08498">
    <property type="entry name" value="Sterol_MT_C"/>
    <property type="match status" value="1"/>
</dbReference>
<name>A0A0L6VGE5_9BASI</name>
<dbReference type="OrthoDB" id="4310724at2759"/>
<proteinExistence type="inferred from homology"/>
<gene>
    <name evidence="6" type="ORF">VP01_1658g8</name>
</gene>
<dbReference type="InterPro" id="IPR029063">
    <property type="entry name" value="SAM-dependent_MTases_sf"/>
</dbReference>
<dbReference type="PANTHER" id="PTHR44068">
    <property type="entry name" value="ZGC:194242"/>
    <property type="match status" value="1"/>
</dbReference>
<sequence length="492" mass="53937">MLGGKCRRTDAALPHGQGSRTQGKECWPMCHKPLAAKKRFVPDGNPTGAVRTYRLVRPGGVAKPACLCKPGLGLVGVIAPSIKTTPRSPQPVSILLLPSTLPCLVSYSCAKNSARLTTALSSYPATSPRSSPGEPLGSTRSQIYNMTTTSAETQALIGNGGADLKNRKNISQYSKFWSPDHAKDTKQDERNRKDQYESLVNGYYDACTDIYEYGWGEAFAQGIARHEHYLAAQIGIKENMKVLDVGCGIGGPAREICFFTDANIVGINNNIFQVDRAIKYSAKAGLSHKLTFEKGDFTKMAPQFGENVFDAVYAIEATVHAPECEDVYGEVFKVLKPGGVFGLYEWCLTDKYDHDNPEHRQIRHEIELGDAIPQLRTVEQTLAGMKKVGFEVLRSDDMSVRNDPLPWYYPLRGKLSEAQTMWDYFTIFRLSAFGKGLLSGTVKILETLGLVHKGTSEVDRSLNVAAKALVAGGEAGIFTPMQLLICRKPEAS</sequence>
<evidence type="ECO:0000256" key="4">
    <source>
        <dbReference type="SAM" id="MobiDB-lite"/>
    </source>
</evidence>
<protein>
    <submittedName>
        <fullName evidence="6">Sterol 24-C-methyltransferase</fullName>
    </submittedName>
</protein>
<dbReference type="Proteomes" id="UP000037035">
    <property type="component" value="Unassembled WGS sequence"/>
</dbReference>
<dbReference type="GO" id="GO:0005783">
    <property type="term" value="C:endoplasmic reticulum"/>
    <property type="evidence" value="ECO:0007669"/>
    <property type="project" value="TreeGrafter"/>
</dbReference>
<comment type="caution">
    <text evidence="6">The sequence shown here is derived from an EMBL/GenBank/DDBJ whole genome shotgun (WGS) entry which is preliminary data.</text>
</comment>
<feature type="domain" description="SAM-dependent methyltransferase Erg6/SMT-type" evidence="5">
    <location>
        <begin position="203"/>
        <end position="489"/>
    </location>
</feature>
<keyword evidence="7" id="KW-1185">Reference proteome</keyword>
<evidence type="ECO:0000259" key="5">
    <source>
        <dbReference type="PROSITE" id="PS51685"/>
    </source>
</evidence>
<dbReference type="Gene3D" id="3.40.50.150">
    <property type="entry name" value="Vaccinia Virus protein VP39"/>
    <property type="match status" value="1"/>
</dbReference>
<evidence type="ECO:0000256" key="3">
    <source>
        <dbReference type="PROSITE-ProRule" id="PRU01022"/>
    </source>
</evidence>
<dbReference type="GO" id="GO:0032259">
    <property type="term" value="P:methylation"/>
    <property type="evidence" value="ECO:0007669"/>
    <property type="project" value="UniProtKB-KW"/>
</dbReference>
<dbReference type="CDD" id="cd02440">
    <property type="entry name" value="AdoMet_MTases"/>
    <property type="match status" value="1"/>
</dbReference>
<keyword evidence="3 6" id="KW-0489">Methyltransferase</keyword>
<evidence type="ECO:0000256" key="2">
    <source>
        <dbReference type="ARBA" id="ARBA00038188"/>
    </source>
</evidence>
<keyword evidence="1 3" id="KW-0808">Transferase</keyword>
<accession>A0A0L6VGE5</accession>
<dbReference type="EMBL" id="LAVV01006457">
    <property type="protein sequence ID" value="KNZ59823.1"/>
    <property type="molecule type" value="Genomic_DNA"/>
</dbReference>
<dbReference type="InterPro" id="IPR025714">
    <property type="entry name" value="Methyltranfer_dom"/>
</dbReference>
<dbReference type="InterPro" id="IPR013705">
    <property type="entry name" value="Sterol_MeTrfase_C"/>
</dbReference>
<dbReference type="AlphaFoldDB" id="A0A0L6VGE5"/>
<dbReference type="Pfam" id="PF13847">
    <property type="entry name" value="Methyltransf_31"/>
    <property type="match status" value="1"/>
</dbReference>
<evidence type="ECO:0000313" key="7">
    <source>
        <dbReference type="Proteomes" id="UP000037035"/>
    </source>
</evidence>
<dbReference type="InterPro" id="IPR030384">
    <property type="entry name" value="MeTrfase_SMT"/>
</dbReference>
<reference evidence="6 7" key="1">
    <citation type="submission" date="2015-08" db="EMBL/GenBank/DDBJ databases">
        <title>Next Generation Sequencing and Analysis of the Genome of Puccinia sorghi L Schw, the Causal Agent of Maize Common Rust.</title>
        <authorList>
            <person name="Rochi L."/>
            <person name="Burguener G."/>
            <person name="Darino M."/>
            <person name="Turjanski A."/>
            <person name="Kreff E."/>
            <person name="Dieguez M.J."/>
            <person name="Sacco F."/>
        </authorList>
    </citation>
    <scope>NUCLEOTIDE SEQUENCE [LARGE SCALE GENOMIC DNA]</scope>
    <source>
        <strain evidence="6 7">RO10H11247</strain>
    </source>
</reference>
<dbReference type="PANTHER" id="PTHR44068:SF1">
    <property type="entry name" value="HYPOTHETICAL LOC100005854"/>
    <property type="match status" value="1"/>
</dbReference>
<dbReference type="VEuPathDB" id="FungiDB:VP01_1658g8"/>
<dbReference type="GO" id="GO:0003838">
    <property type="term" value="F:sterol 24-C-methyltransferase activity"/>
    <property type="evidence" value="ECO:0007669"/>
    <property type="project" value="TreeGrafter"/>
</dbReference>
<keyword evidence="3" id="KW-0949">S-adenosyl-L-methionine</keyword>
<dbReference type="InterPro" id="IPR050447">
    <property type="entry name" value="Erg6_SMT_methyltransf"/>
</dbReference>
<evidence type="ECO:0000256" key="1">
    <source>
        <dbReference type="ARBA" id="ARBA00022679"/>
    </source>
</evidence>
<dbReference type="SUPFAM" id="SSF53335">
    <property type="entry name" value="S-adenosyl-L-methionine-dependent methyltransferases"/>
    <property type="match status" value="1"/>
</dbReference>
<dbReference type="GO" id="GO:0006696">
    <property type="term" value="P:ergosterol biosynthetic process"/>
    <property type="evidence" value="ECO:0007669"/>
    <property type="project" value="TreeGrafter"/>
</dbReference>
<evidence type="ECO:0000313" key="6">
    <source>
        <dbReference type="EMBL" id="KNZ59823.1"/>
    </source>
</evidence>
<dbReference type="FunFam" id="3.40.50.150:FF:000232">
    <property type="entry name" value="Sterol 24-C-methyltransferase erg6"/>
    <property type="match status" value="1"/>
</dbReference>
<dbReference type="STRING" id="27349.A0A0L6VGE5"/>
<comment type="similarity">
    <text evidence="2 3">Belongs to the class I-like SAM-binding methyltransferase superfamily. Erg6/SMT family.</text>
</comment>
<dbReference type="PROSITE" id="PS51685">
    <property type="entry name" value="SAM_MT_ERG6_SMT"/>
    <property type="match status" value="1"/>
</dbReference>
<feature type="compositionally biased region" description="Polar residues" evidence="4">
    <location>
        <begin position="121"/>
        <end position="130"/>
    </location>
</feature>